<keyword evidence="2 5" id="KW-0812">Transmembrane</keyword>
<dbReference type="OMA" id="QWFLIAD"/>
<reference evidence="8" key="3">
    <citation type="submission" date="2015-06" db="UniProtKB">
        <authorList>
            <consortium name="EnsemblMetazoa"/>
        </authorList>
    </citation>
    <scope>IDENTIFICATION</scope>
</reference>
<dbReference type="EMBL" id="AMQN01010225">
    <property type="status" value="NOT_ANNOTATED_CDS"/>
    <property type="molecule type" value="Genomic_DNA"/>
</dbReference>
<keyword evidence="3 5" id="KW-1133">Transmembrane helix</keyword>
<keyword evidence="4 5" id="KW-0472">Membrane</keyword>
<dbReference type="PROSITE" id="PS50850">
    <property type="entry name" value="MFS"/>
    <property type="match status" value="1"/>
</dbReference>
<keyword evidence="9" id="KW-1185">Reference proteome</keyword>
<comment type="subcellular location">
    <subcellularLocation>
        <location evidence="1">Membrane</location>
        <topology evidence="1">Multi-pass membrane protein</topology>
    </subcellularLocation>
</comment>
<feature type="non-terminal residue" evidence="7">
    <location>
        <position position="1"/>
    </location>
</feature>
<feature type="transmembrane region" description="Helical" evidence="5">
    <location>
        <begin position="128"/>
        <end position="149"/>
    </location>
</feature>
<evidence type="ECO:0000313" key="9">
    <source>
        <dbReference type="Proteomes" id="UP000014760"/>
    </source>
</evidence>
<organism evidence="7">
    <name type="scientific">Capitella teleta</name>
    <name type="common">Polychaete worm</name>
    <dbReference type="NCBI Taxonomy" id="283909"/>
    <lineage>
        <taxon>Eukaryota</taxon>
        <taxon>Metazoa</taxon>
        <taxon>Spiralia</taxon>
        <taxon>Lophotrochozoa</taxon>
        <taxon>Annelida</taxon>
        <taxon>Polychaeta</taxon>
        <taxon>Sedentaria</taxon>
        <taxon>Scolecida</taxon>
        <taxon>Capitellidae</taxon>
        <taxon>Capitella</taxon>
    </lineage>
</organism>
<reference evidence="7 9" key="2">
    <citation type="journal article" date="2013" name="Nature">
        <title>Insights into bilaterian evolution from three spiralian genomes.</title>
        <authorList>
            <person name="Simakov O."/>
            <person name="Marletaz F."/>
            <person name="Cho S.J."/>
            <person name="Edsinger-Gonzales E."/>
            <person name="Havlak P."/>
            <person name="Hellsten U."/>
            <person name="Kuo D.H."/>
            <person name="Larsson T."/>
            <person name="Lv J."/>
            <person name="Arendt D."/>
            <person name="Savage R."/>
            <person name="Osoegawa K."/>
            <person name="de Jong P."/>
            <person name="Grimwood J."/>
            <person name="Chapman J.A."/>
            <person name="Shapiro H."/>
            <person name="Aerts A."/>
            <person name="Otillar R.P."/>
            <person name="Terry A.Y."/>
            <person name="Boore J.L."/>
            <person name="Grigoriev I.V."/>
            <person name="Lindberg D.R."/>
            <person name="Seaver E.C."/>
            <person name="Weisblat D.A."/>
            <person name="Putnam N.H."/>
            <person name="Rokhsar D.S."/>
        </authorList>
    </citation>
    <scope>NUCLEOTIDE SEQUENCE</scope>
    <source>
        <strain evidence="7 9">I ESC-2004</strain>
    </source>
</reference>
<feature type="domain" description="Major facilitator superfamily (MFS) profile" evidence="6">
    <location>
        <begin position="1"/>
        <end position="157"/>
    </location>
</feature>
<protein>
    <recommendedName>
        <fullName evidence="6">Major facilitator superfamily (MFS) profile domain-containing protein</fullName>
    </recommendedName>
</protein>
<evidence type="ECO:0000313" key="8">
    <source>
        <dbReference type="EnsemblMetazoa" id="CapteP86372"/>
    </source>
</evidence>
<feature type="transmembrane region" description="Helical" evidence="5">
    <location>
        <begin position="39"/>
        <end position="57"/>
    </location>
</feature>
<dbReference type="Proteomes" id="UP000014760">
    <property type="component" value="Unassembled WGS sequence"/>
</dbReference>
<evidence type="ECO:0000313" key="7">
    <source>
        <dbReference type="EMBL" id="ELT99019.1"/>
    </source>
</evidence>
<dbReference type="HOGENOM" id="CLU_148393_0_0_1"/>
<evidence type="ECO:0000256" key="1">
    <source>
        <dbReference type="ARBA" id="ARBA00004141"/>
    </source>
</evidence>
<evidence type="ECO:0000256" key="2">
    <source>
        <dbReference type="ARBA" id="ARBA00022692"/>
    </source>
</evidence>
<evidence type="ECO:0000256" key="4">
    <source>
        <dbReference type="ARBA" id="ARBA00023136"/>
    </source>
</evidence>
<dbReference type="EMBL" id="KB307321">
    <property type="protein sequence ID" value="ELT99019.1"/>
    <property type="molecule type" value="Genomic_DNA"/>
</dbReference>
<dbReference type="OrthoDB" id="2261376at2759"/>
<proteinExistence type="predicted"/>
<dbReference type="EnsemblMetazoa" id="CapteT86372">
    <property type="protein sequence ID" value="CapteP86372"/>
    <property type="gene ID" value="CapteG86372"/>
</dbReference>
<name>R7TZ40_CAPTE</name>
<dbReference type="Pfam" id="PF07690">
    <property type="entry name" value="MFS_1"/>
    <property type="match status" value="1"/>
</dbReference>
<feature type="transmembrane region" description="Helical" evidence="5">
    <location>
        <begin position="64"/>
        <end position="81"/>
    </location>
</feature>
<dbReference type="STRING" id="283909.R7TZ40"/>
<reference evidence="9" key="1">
    <citation type="submission" date="2012-12" db="EMBL/GenBank/DDBJ databases">
        <authorList>
            <person name="Hellsten U."/>
            <person name="Grimwood J."/>
            <person name="Chapman J.A."/>
            <person name="Shapiro H."/>
            <person name="Aerts A."/>
            <person name="Otillar R.P."/>
            <person name="Terry A.Y."/>
            <person name="Boore J.L."/>
            <person name="Simakov O."/>
            <person name="Marletaz F."/>
            <person name="Cho S.-J."/>
            <person name="Edsinger-Gonzales E."/>
            <person name="Havlak P."/>
            <person name="Kuo D.-H."/>
            <person name="Larsson T."/>
            <person name="Lv J."/>
            <person name="Arendt D."/>
            <person name="Savage R."/>
            <person name="Osoegawa K."/>
            <person name="de Jong P."/>
            <person name="Lindberg D.R."/>
            <person name="Seaver E.C."/>
            <person name="Weisblat D.A."/>
            <person name="Putnam N.H."/>
            <person name="Grigoriev I.V."/>
            <person name="Rokhsar D.S."/>
        </authorList>
    </citation>
    <scope>NUCLEOTIDE SEQUENCE</scope>
    <source>
        <strain evidence="9">I ESC-2004</strain>
    </source>
</reference>
<dbReference type="InterPro" id="IPR036259">
    <property type="entry name" value="MFS_trans_sf"/>
</dbReference>
<evidence type="ECO:0000256" key="5">
    <source>
        <dbReference type="SAM" id="Phobius"/>
    </source>
</evidence>
<dbReference type="InterPro" id="IPR011701">
    <property type="entry name" value="MFS"/>
</dbReference>
<dbReference type="AlphaFoldDB" id="R7TZ40"/>
<dbReference type="PANTHER" id="PTHR24064">
    <property type="entry name" value="SOLUTE CARRIER FAMILY 22 MEMBER"/>
    <property type="match status" value="1"/>
</dbReference>
<dbReference type="GO" id="GO:0016020">
    <property type="term" value="C:membrane"/>
    <property type="evidence" value="ECO:0007669"/>
    <property type="project" value="UniProtKB-SubCell"/>
</dbReference>
<feature type="non-terminal residue" evidence="7">
    <location>
        <position position="157"/>
    </location>
</feature>
<accession>R7TZ40</accession>
<dbReference type="SUPFAM" id="SSF103473">
    <property type="entry name" value="MFS general substrate transporter"/>
    <property type="match status" value="1"/>
</dbReference>
<dbReference type="InterPro" id="IPR020846">
    <property type="entry name" value="MFS_dom"/>
</dbReference>
<dbReference type="GO" id="GO:0022857">
    <property type="term" value="F:transmembrane transporter activity"/>
    <property type="evidence" value="ECO:0007669"/>
    <property type="project" value="InterPro"/>
</dbReference>
<dbReference type="Gene3D" id="1.20.1250.20">
    <property type="entry name" value="MFS general substrate transporter like domains"/>
    <property type="match status" value="1"/>
</dbReference>
<evidence type="ECO:0000259" key="6">
    <source>
        <dbReference type="PROSITE" id="PS50850"/>
    </source>
</evidence>
<sequence length="157" mass="17527">NTVSCTDGWEYSRKEIITTVVTEWDLVCDRKVLPEASQMIFNFGVMFGAILFGFLSDKYGRKKIFIGSLLGQAVVGSFTALSPNFYLFAVLRFFVGAFEQGVNITGFIMATELFPPKQRSVAAVTHEFFWAIGGAGIPLFAFIFMRWHAIQLAVSMP</sequence>
<evidence type="ECO:0000256" key="3">
    <source>
        <dbReference type="ARBA" id="ARBA00022989"/>
    </source>
</evidence>
<gene>
    <name evidence="7" type="ORF">CAPTEDRAFT_86372</name>
</gene>